<evidence type="ECO:0000313" key="2">
    <source>
        <dbReference type="Proteomes" id="UP000092460"/>
    </source>
</evidence>
<reference evidence="2" key="1">
    <citation type="submission" date="2015-01" db="EMBL/GenBank/DDBJ databases">
        <authorList>
            <person name="Aksoy S."/>
            <person name="Warren W."/>
            <person name="Wilson R.K."/>
        </authorList>
    </citation>
    <scope>NUCLEOTIDE SEQUENCE [LARGE SCALE GENOMIC DNA]</scope>
    <source>
        <strain evidence="2">IAEA</strain>
    </source>
</reference>
<name>A0A1B0BEM8_9MUSC</name>
<dbReference type="VEuPathDB" id="VectorBase:GPPI027546"/>
<dbReference type="Proteomes" id="UP000092460">
    <property type="component" value="Unassembled WGS sequence"/>
</dbReference>
<accession>A0A1B0BEM8</accession>
<organism evidence="1 2">
    <name type="scientific">Glossina palpalis gambiensis</name>
    <dbReference type="NCBI Taxonomy" id="67801"/>
    <lineage>
        <taxon>Eukaryota</taxon>
        <taxon>Metazoa</taxon>
        <taxon>Ecdysozoa</taxon>
        <taxon>Arthropoda</taxon>
        <taxon>Hexapoda</taxon>
        <taxon>Insecta</taxon>
        <taxon>Pterygota</taxon>
        <taxon>Neoptera</taxon>
        <taxon>Endopterygota</taxon>
        <taxon>Diptera</taxon>
        <taxon>Brachycera</taxon>
        <taxon>Muscomorpha</taxon>
        <taxon>Hippoboscoidea</taxon>
        <taxon>Glossinidae</taxon>
        <taxon>Glossina</taxon>
    </lineage>
</organism>
<protein>
    <submittedName>
        <fullName evidence="1">Uncharacterized protein</fullName>
    </submittedName>
</protein>
<evidence type="ECO:0000313" key="1">
    <source>
        <dbReference type="EnsemblMetazoa" id="GPPI027546-PA"/>
    </source>
</evidence>
<reference evidence="1" key="2">
    <citation type="submission" date="2020-05" db="UniProtKB">
        <authorList>
            <consortium name="EnsemblMetazoa"/>
        </authorList>
    </citation>
    <scope>IDENTIFICATION</scope>
    <source>
        <strain evidence="1">IAEA</strain>
    </source>
</reference>
<sequence>MKEIIFLATNFMSNAPLINALGIIRQQTSLLASSSQEIMREITKNNNKRTTVHKYIHRRNKKNKNIKKIDFDSLNSNSTQN</sequence>
<proteinExistence type="predicted"/>
<keyword evidence="2" id="KW-1185">Reference proteome</keyword>
<dbReference type="AlphaFoldDB" id="A0A1B0BEM8"/>
<dbReference type="EnsemblMetazoa" id="GPPI027546-RA">
    <property type="protein sequence ID" value="GPPI027546-PA"/>
    <property type="gene ID" value="GPPI027546"/>
</dbReference>
<dbReference type="EMBL" id="JXJN01012945">
    <property type="status" value="NOT_ANNOTATED_CDS"/>
    <property type="molecule type" value="Genomic_DNA"/>
</dbReference>